<dbReference type="Gene3D" id="3.40.630.10">
    <property type="entry name" value="Zn peptidases"/>
    <property type="match status" value="2"/>
</dbReference>
<dbReference type="SUPFAM" id="SSF52025">
    <property type="entry name" value="PA domain"/>
    <property type="match status" value="1"/>
</dbReference>
<organism evidence="3 4">
    <name type="scientific">Myxococcus landrumensis</name>
    <dbReference type="NCBI Taxonomy" id="2813577"/>
    <lineage>
        <taxon>Bacteria</taxon>
        <taxon>Pseudomonadati</taxon>
        <taxon>Myxococcota</taxon>
        <taxon>Myxococcia</taxon>
        <taxon>Myxococcales</taxon>
        <taxon>Cystobacterineae</taxon>
        <taxon>Myxococcaceae</taxon>
        <taxon>Myxococcus</taxon>
    </lineage>
</organism>
<evidence type="ECO:0000313" key="4">
    <source>
        <dbReference type="Proteomes" id="UP000663090"/>
    </source>
</evidence>
<dbReference type="InterPro" id="IPR007484">
    <property type="entry name" value="Peptidase_M28"/>
</dbReference>
<dbReference type="Proteomes" id="UP000663090">
    <property type="component" value="Chromosome"/>
</dbReference>
<keyword evidence="4" id="KW-1185">Reference proteome</keyword>
<feature type="chain" id="PRO_5047309878" evidence="1">
    <location>
        <begin position="21"/>
        <end position="537"/>
    </location>
</feature>
<sequence length="537" mass="58467">MSRRPPPLLLLLLLPSLAFAAPSPEAERWWSHVRVLADDSMGGRETGSEGYKKAASYVAEQLAAMGIQPGAGDSYFQDVELVSKRLVNPRSKLALVRGGKRIPLTIGREAFISQHLGETGPVDAALAFVGYGLTIPEAGHDDFAGMDLQGKVAVFLYGGPSHVPGALRAHHSSLEERVKVLRNAGVVGVVVLFNPKTDEMPWARMAGSRFEQSMDFADPSLVESQGMKISVIFNSQHAEKLFVGAPHSFKDVLALADANKPLPHFELPTRLEAWSERTQAPVKSQNVVGVLPGSDASLAKEYVVLTAHLDHVGTCAPVKGDAICNGAMDNATGVAAVLEVARALQAAKPKRSILFLLVTAEEKGLLGSRYFAARPTVPLSSLVANLNMDMFMPLVPLTHMVAFGQDESTLEASLLEVATSHGVKLVPDPEPDRMMFIRSDQYSFVRKGVPALFFKFSPVPGSAQERTFKEWFSKYYHAPADDLRQPMDREGAAKFVKLLSDYSLVVANTPERPRWKDTSFFRRFATPPVEAARQGTP</sequence>
<dbReference type="InterPro" id="IPR045175">
    <property type="entry name" value="M28_fam"/>
</dbReference>
<evidence type="ECO:0000313" key="3">
    <source>
        <dbReference type="EMBL" id="QSQ14091.1"/>
    </source>
</evidence>
<dbReference type="InterPro" id="IPR046450">
    <property type="entry name" value="PA_dom_sf"/>
</dbReference>
<evidence type="ECO:0000256" key="1">
    <source>
        <dbReference type="SAM" id="SignalP"/>
    </source>
</evidence>
<protein>
    <submittedName>
        <fullName evidence="3">M20/M25/M40 family metallo-hydrolase</fullName>
    </submittedName>
</protein>
<accession>A0ABX7N6J2</accession>
<dbReference type="RefSeq" id="WP_206715885.1">
    <property type="nucleotide sequence ID" value="NZ_CP071091.1"/>
</dbReference>
<gene>
    <name evidence="3" type="ORF">JY572_38220</name>
</gene>
<dbReference type="PANTHER" id="PTHR12147:SF26">
    <property type="entry name" value="PEPTIDASE M28 DOMAIN-CONTAINING PROTEIN"/>
    <property type="match status" value="1"/>
</dbReference>
<dbReference type="CDD" id="cd04820">
    <property type="entry name" value="PA_M28_1_1"/>
    <property type="match status" value="1"/>
</dbReference>
<feature type="domain" description="Peptidase M28" evidence="2">
    <location>
        <begin position="286"/>
        <end position="499"/>
    </location>
</feature>
<proteinExistence type="predicted"/>
<feature type="signal peptide" evidence="1">
    <location>
        <begin position="1"/>
        <end position="20"/>
    </location>
</feature>
<keyword evidence="1" id="KW-0732">Signal</keyword>
<dbReference type="SUPFAM" id="SSF53187">
    <property type="entry name" value="Zn-dependent exopeptidases"/>
    <property type="match status" value="1"/>
</dbReference>
<dbReference type="PANTHER" id="PTHR12147">
    <property type="entry name" value="METALLOPEPTIDASE M28 FAMILY MEMBER"/>
    <property type="match status" value="1"/>
</dbReference>
<evidence type="ECO:0000259" key="2">
    <source>
        <dbReference type="Pfam" id="PF04389"/>
    </source>
</evidence>
<dbReference type="EMBL" id="CP071091">
    <property type="protein sequence ID" value="QSQ14091.1"/>
    <property type="molecule type" value="Genomic_DNA"/>
</dbReference>
<name>A0ABX7N6J2_9BACT</name>
<reference evidence="3 4" key="1">
    <citation type="submission" date="2021-02" db="EMBL/GenBank/DDBJ databases">
        <title>De Novo genome assembly of isolated myxobacteria.</title>
        <authorList>
            <person name="Stevens D.C."/>
        </authorList>
    </citation>
    <scope>NUCLEOTIDE SEQUENCE [LARGE SCALE GENOMIC DNA]</scope>
    <source>
        <strain evidence="3 4">SCHIC003</strain>
    </source>
</reference>
<dbReference type="Gene3D" id="3.50.30.30">
    <property type="match status" value="1"/>
</dbReference>
<dbReference type="Pfam" id="PF04389">
    <property type="entry name" value="Peptidase_M28"/>
    <property type="match status" value="1"/>
</dbReference>